<feature type="transmembrane region" description="Helical" evidence="7">
    <location>
        <begin position="69"/>
        <end position="90"/>
    </location>
</feature>
<feature type="transmembrane region" description="Helical" evidence="7">
    <location>
        <begin position="333"/>
        <end position="353"/>
    </location>
</feature>
<protein>
    <submittedName>
        <fullName evidence="9">Acyltransferase</fullName>
    </submittedName>
</protein>
<dbReference type="PANTHER" id="PTHR40074:SF2">
    <property type="entry name" value="O-ACETYLTRANSFERASE WECH"/>
    <property type="match status" value="1"/>
</dbReference>
<evidence type="ECO:0000256" key="4">
    <source>
        <dbReference type="ARBA" id="ARBA00022692"/>
    </source>
</evidence>
<feature type="domain" description="Acyltransferase 3" evidence="8">
    <location>
        <begin position="25"/>
        <end position="349"/>
    </location>
</feature>
<dbReference type="Pfam" id="PF01757">
    <property type="entry name" value="Acyl_transf_3"/>
    <property type="match status" value="1"/>
</dbReference>
<dbReference type="GO" id="GO:0016413">
    <property type="term" value="F:O-acetyltransferase activity"/>
    <property type="evidence" value="ECO:0007669"/>
    <property type="project" value="TreeGrafter"/>
</dbReference>
<feature type="transmembrane region" description="Helical" evidence="7">
    <location>
        <begin position="165"/>
        <end position="184"/>
    </location>
</feature>
<gene>
    <name evidence="9" type="ORF">PH603_03365</name>
</gene>
<dbReference type="PANTHER" id="PTHR40074">
    <property type="entry name" value="O-ACETYLTRANSFERASE WECH"/>
    <property type="match status" value="1"/>
</dbReference>
<evidence type="ECO:0000256" key="1">
    <source>
        <dbReference type="ARBA" id="ARBA00004651"/>
    </source>
</evidence>
<feature type="transmembrane region" description="Helical" evidence="7">
    <location>
        <begin position="237"/>
        <end position="256"/>
    </location>
</feature>
<evidence type="ECO:0000256" key="2">
    <source>
        <dbReference type="ARBA" id="ARBA00007400"/>
    </source>
</evidence>
<comment type="similarity">
    <text evidence="2">Belongs to the acyltransferase 3 family.</text>
</comment>
<dbReference type="GO" id="GO:0009246">
    <property type="term" value="P:enterobacterial common antigen biosynthetic process"/>
    <property type="evidence" value="ECO:0007669"/>
    <property type="project" value="TreeGrafter"/>
</dbReference>
<keyword evidence="4 7" id="KW-0812">Transmembrane</keyword>
<evidence type="ECO:0000259" key="8">
    <source>
        <dbReference type="Pfam" id="PF01757"/>
    </source>
</evidence>
<comment type="subcellular location">
    <subcellularLocation>
        <location evidence="1">Cell membrane</location>
        <topology evidence="1">Multi-pass membrane protein</topology>
    </subcellularLocation>
</comment>
<feature type="transmembrane region" description="Helical" evidence="7">
    <location>
        <begin position="29"/>
        <end position="49"/>
    </location>
</feature>
<keyword evidence="3" id="KW-1003">Cell membrane</keyword>
<evidence type="ECO:0000256" key="6">
    <source>
        <dbReference type="ARBA" id="ARBA00023136"/>
    </source>
</evidence>
<dbReference type="RefSeq" id="WP_289504515.1">
    <property type="nucleotide sequence ID" value="NZ_CP116805.1"/>
</dbReference>
<keyword evidence="6 7" id="KW-0472">Membrane</keyword>
<organism evidence="9 10">
    <name type="scientific">Gimibacter soli</name>
    <dbReference type="NCBI Taxonomy" id="3024400"/>
    <lineage>
        <taxon>Bacteria</taxon>
        <taxon>Pseudomonadati</taxon>
        <taxon>Pseudomonadota</taxon>
        <taxon>Alphaproteobacteria</taxon>
        <taxon>Kordiimonadales</taxon>
        <taxon>Temperatibacteraceae</taxon>
        <taxon>Gimibacter</taxon>
    </lineage>
</organism>
<accession>A0AAF0BMP6</accession>
<keyword evidence="10" id="KW-1185">Reference proteome</keyword>
<dbReference type="EMBL" id="CP116805">
    <property type="protein sequence ID" value="WCL54796.1"/>
    <property type="molecule type" value="Genomic_DNA"/>
</dbReference>
<dbReference type="InterPro" id="IPR002656">
    <property type="entry name" value="Acyl_transf_3_dom"/>
</dbReference>
<dbReference type="Proteomes" id="UP001217500">
    <property type="component" value="Chromosome"/>
</dbReference>
<proteinExistence type="inferred from homology"/>
<evidence type="ECO:0000256" key="5">
    <source>
        <dbReference type="ARBA" id="ARBA00022989"/>
    </source>
</evidence>
<evidence type="ECO:0000256" key="3">
    <source>
        <dbReference type="ARBA" id="ARBA00022475"/>
    </source>
</evidence>
<feature type="transmembrane region" description="Helical" evidence="7">
    <location>
        <begin position="205"/>
        <end position="225"/>
    </location>
</feature>
<keyword evidence="9" id="KW-0012">Acyltransferase</keyword>
<feature type="transmembrane region" description="Helical" evidence="7">
    <location>
        <begin position="110"/>
        <end position="130"/>
    </location>
</feature>
<sequence length="387" mass="43880">MATVAGAAGEAGYFNVRTNKEYAERIDRLRIFAVLGIMIFHLPPLVTYQTDPDRALPVFSSDWILFLKIASQTLIPGMMVLTMITGLLIFGAQPAPPYGKSVRKWTQRLFVPFLIWTVPFSLLVAVLQSFGLGKEYGHQLGDFELWPLIDSVFGITTFPVNVPMYFTRSMFVLLLLSPVIWWVVRRTGPLLFLIFAALKIGQVQVPVLYSWSICAGFALGAYLVLQPEWLDHFEQHGGKYLAAALGLLMVSALIRFMHYGQNVRIATITADIADFFMLPGTWWLGRYFAYPRLAALFKRLNPYNFALFAAHVPLIHIYWNLFEAWFGSSANPAYTVFFFLHPVLLVVSILYLSKFAEWLSPTLWGYAVGGRTRNELNVRKERAVQTG</sequence>
<dbReference type="KEGG" id="gso:PH603_03365"/>
<evidence type="ECO:0000313" key="9">
    <source>
        <dbReference type="EMBL" id="WCL54796.1"/>
    </source>
</evidence>
<keyword evidence="9" id="KW-0808">Transferase</keyword>
<evidence type="ECO:0000256" key="7">
    <source>
        <dbReference type="SAM" id="Phobius"/>
    </source>
</evidence>
<dbReference type="GO" id="GO:0005886">
    <property type="term" value="C:plasma membrane"/>
    <property type="evidence" value="ECO:0007669"/>
    <property type="project" value="UniProtKB-SubCell"/>
</dbReference>
<keyword evidence="5 7" id="KW-1133">Transmembrane helix</keyword>
<reference evidence="9" key="1">
    <citation type="submission" date="2023-01" db="EMBL/GenBank/DDBJ databases">
        <title>The genome sequence of Kordiimonadaceae bacterium 6D33.</title>
        <authorList>
            <person name="Liu Y."/>
        </authorList>
    </citation>
    <scope>NUCLEOTIDE SEQUENCE</scope>
    <source>
        <strain evidence="9">6D33</strain>
    </source>
</reference>
<name>A0AAF0BMP6_9PROT</name>
<evidence type="ECO:0000313" key="10">
    <source>
        <dbReference type="Proteomes" id="UP001217500"/>
    </source>
</evidence>
<dbReference type="AlphaFoldDB" id="A0AAF0BMP6"/>
<feature type="transmembrane region" description="Helical" evidence="7">
    <location>
        <begin position="303"/>
        <end position="321"/>
    </location>
</feature>